<dbReference type="PANTHER" id="PTHR43464">
    <property type="entry name" value="METHYLTRANSFERASE"/>
    <property type="match status" value="1"/>
</dbReference>
<evidence type="ECO:0000313" key="6">
    <source>
        <dbReference type="Proteomes" id="UP000006250"/>
    </source>
</evidence>
<dbReference type="Gene3D" id="3.40.50.150">
    <property type="entry name" value="Vaccinia Virus protein VP39"/>
    <property type="match status" value="1"/>
</dbReference>
<gene>
    <name evidence="5" type="ORF">DesfrDRAFT_3605</name>
</gene>
<dbReference type="SUPFAM" id="SSF53335">
    <property type="entry name" value="S-adenosyl-L-methionine-dependent methyltransferases"/>
    <property type="match status" value="1"/>
</dbReference>
<sequence>MSENTSAKTESPHICPASHAGWLASSLRRLVHHPEAMLRGLVREGDTAVDIGCGPGFFTLPLARLVGRNGRVIAVDLQEEMLGMLRRRAERAGLASRIISHRCEAASIGLTTPADFALAFYMVHETPDIAAFLAELHRILKPGGKLLLAEPRFHVAKADFQRTLELAANAGFRLIAAPRIRLSLSALFARD</sequence>
<keyword evidence="2 5" id="KW-0808">Transferase</keyword>
<dbReference type="GO" id="GO:0032259">
    <property type="term" value="P:methylation"/>
    <property type="evidence" value="ECO:0007669"/>
    <property type="project" value="UniProtKB-KW"/>
</dbReference>
<dbReference type="InterPro" id="IPR041698">
    <property type="entry name" value="Methyltransf_25"/>
</dbReference>
<reference evidence="5 6" key="1">
    <citation type="submission" date="2010-08" db="EMBL/GenBank/DDBJ databases">
        <title>The draft genome of Desulfovibrio fructosovorans JJ.</title>
        <authorList>
            <consortium name="US DOE Joint Genome Institute (JGI-PGF)"/>
            <person name="Lucas S."/>
            <person name="Copeland A."/>
            <person name="Lapidus A."/>
            <person name="Cheng J.-F."/>
            <person name="Bruce D."/>
            <person name="Goodwin L."/>
            <person name="Pitluck S."/>
            <person name="Land M.L."/>
            <person name="Hauser L."/>
            <person name="Chang Y.-J."/>
            <person name="Jeffries C."/>
            <person name="Wall J.D."/>
            <person name="Stahl D.A."/>
            <person name="Arkin A.P."/>
            <person name="Dehal P."/>
            <person name="Stolyar S.M."/>
            <person name="Hazen T.C."/>
            <person name="Woyke T.J."/>
        </authorList>
    </citation>
    <scope>NUCLEOTIDE SEQUENCE [LARGE SCALE GENOMIC DNA]</scope>
    <source>
        <strain evidence="5 6">JJ</strain>
    </source>
</reference>
<evidence type="ECO:0000256" key="2">
    <source>
        <dbReference type="ARBA" id="ARBA00022679"/>
    </source>
</evidence>
<dbReference type="InterPro" id="IPR029063">
    <property type="entry name" value="SAM-dependent_MTases_sf"/>
</dbReference>
<dbReference type="OrthoDB" id="9784101at2"/>
<dbReference type="EMBL" id="AECZ01000036">
    <property type="protein sequence ID" value="EFL49682.1"/>
    <property type="molecule type" value="Genomic_DNA"/>
</dbReference>
<accession>E1K155</accession>
<proteinExistence type="predicted"/>
<dbReference type="STRING" id="596151.DesfrDRAFT_3605"/>
<dbReference type="AlphaFoldDB" id="E1K155"/>
<dbReference type="RefSeq" id="WP_005996255.1">
    <property type="nucleotide sequence ID" value="NZ_AECZ01000036.1"/>
</dbReference>
<evidence type="ECO:0000313" key="5">
    <source>
        <dbReference type="EMBL" id="EFL49682.1"/>
    </source>
</evidence>
<keyword evidence="1 5" id="KW-0489">Methyltransferase</keyword>
<keyword evidence="6" id="KW-1185">Reference proteome</keyword>
<feature type="domain" description="Methyltransferase" evidence="4">
    <location>
        <begin position="49"/>
        <end position="144"/>
    </location>
</feature>
<dbReference type="GO" id="GO:0008168">
    <property type="term" value="F:methyltransferase activity"/>
    <property type="evidence" value="ECO:0007669"/>
    <property type="project" value="UniProtKB-KW"/>
</dbReference>
<protein>
    <submittedName>
        <fullName evidence="5">Methyltransferase type 11</fullName>
    </submittedName>
</protein>
<dbReference type="Pfam" id="PF13649">
    <property type="entry name" value="Methyltransf_25"/>
    <property type="match status" value="1"/>
</dbReference>
<name>E1K155_SOLFR</name>
<dbReference type="eggNOG" id="COG2226">
    <property type="taxonomic scope" value="Bacteria"/>
</dbReference>
<dbReference type="CDD" id="cd02440">
    <property type="entry name" value="AdoMet_MTases"/>
    <property type="match status" value="1"/>
</dbReference>
<dbReference type="Proteomes" id="UP000006250">
    <property type="component" value="Unassembled WGS sequence"/>
</dbReference>
<evidence type="ECO:0000259" key="4">
    <source>
        <dbReference type="Pfam" id="PF13649"/>
    </source>
</evidence>
<comment type="caution">
    <text evidence="5">The sequence shown here is derived from an EMBL/GenBank/DDBJ whole genome shotgun (WGS) entry which is preliminary data.</text>
</comment>
<keyword evidence="3" id="KW-0949">S-adenosyl-L-methionine</keyword>
<dbReference type="PANTHER" id="PTHR43464:SF19">
    <property type="entry name" value="UBIQUINONE BIOSYNTHESIS O-METHYLTRANSFERASE, MITOCHONDRIAL"/>
    <property type="match status" value="1"/>
</dbReference>
<evidence type="ECO:0000256" key="3">
    <source>
        <dbReference type="ARBA" id="ARBA00022691"/>
    </source>
</evidence>
<evidence type="ECO:0000256" key="1">
    <source>
        <dbReference type="ARBA" id="ARBA00022603"/>
    </source>
</evidence>
<organism evidence="5 6">
    <name type="scientific">Solidesulfovibrio fructosivorans JJ]</name>
    <dbReference type="NCBI Taxonomy" id="596151"/>
    <lineage>
        <taxon>Bacteria</taxon>
        <taxon>Pseudomonadati</taxon>
        <taxon>Thermodesulfobacteriota</taxon>
        <taxon>Desulfovibrionia</taxon>
        <taxon>Desulfovibrionales</taxon>
        <taxon>Desulfovibrionaceae</taxon>
        <taxon>Solidesulfovibrio</taxon>
    </lineage>
</organism>